<feature type="non-terminal residue" evidence="1">
    <location>
        <position position="1"/>
    </location>
</feature>
<name>A0A371GM74_MUCPR</name>
<keyword evidence="2" id="KW-1185">Reference proteome</keyword>
<evidence type="ECO:0000313" key="1">
    <source>
        <dbReference type="EMBL" id="RDX91648.1"/>
    </source>
</evidence>
<dbReference type="EMBL" id="QJKJ01005066">
    <property type="protein sequence ID" value="RDX91648.1"/>
    <property type="molecule type" value="Genomic_DNA"/>
</dbReference>
<dbReference type="AlphaFoldDB" id="A0A371GM74"/>
<organism evidence="1 2">
    <name type="scientific">Mucuna pruriens</name>
    <name type="common">Velvet bean</name>
    <name type="synonym">Dolichos pruriens</name>
    <dbReference type="NCBI Taxonomy" id="157652"/>
    <lineage>
        <taxon>Eukaryota</taxon>
        <taxon>Viridiplantae</taxon>
        <taxon>Streptophyta</taxon>
        <taxon>Embryophyta</taxon>
        <taxon>Tracheophyta</taxon>
        <taxon>Spermatophyta</taxon>
        <taxon>Magnoliopsida</taxon>
        <taxon>eudicotyledons</taxon>
        <taxon>Gunneridae</taxon>
        <taxon>Pentapetalae</taxon>
        <taxon>rosids</taxon>
        <taxon>fabids</taxon>
        <taxon>Fabales</taxon>
        <taxon>Fabaceae</taxon>
        <taxon>Papilionoideae</taxon>
        <taxon>50 kb inversion clade</taxon>
        <taxon>NPAAA clade</taxon>
        <taxon>indigoferoid/millettioid clade</taxon>
        <taxon>Phaseoleae</taxon>
        <taxon>Mucuna</taxon>
    </lineage>
</organism>
<proteinExistence type="predicted"/>
<dbReference type="Proteomes" id="UP000257109">
    <property type="component" value="Unassembled WGS sequence"/>
</dbReference>
<accession>A0A371GM74</accession>
<gene>
    <name evidence="1" type="ORF">CR513_26343</name>
</gene>
<reference evidence="1" key="1">
    <citation type="submission" date="2018-05" db="EMBL/GenBank/DDBJ databases">
        <title>Draft genome of Mucuna pruriens seed.</title>
        <authorList>
            <person name="Nnadi N.E."/>
            <person name="Vos R."/>
            <person name="Hasami M.H."/>
            <person name="Devisetty U.K."/>
            <person name="Aguiy J.C."/>
        </authorList>
    </citation>
    <scope>NUCLEOTIDE SEQUENCE [LARGE SCALE GENOMIC DNA]</scope>
    <source>
        <strain evidence="1">JCA_2017</strain>
    </source>
</reference>
<dbReference type="OrthoDB" id="1435561at2759"/>
<sequence length="139" mass="15887">VSRAFFFNRGPVGKSDNSKGEAWLVLLELFLPTCQFFMARTLSNGVSKMGVIFGFQEVLEIVKNSIQEVFNPFVDNELLSINDQELIENSDVGQLNEDLRTLTLEFDHIVVAIEESKDLQRMWVEELQNSLLKLMKKSS</sequence>
<evidence type="ECO:0000313" key="2">
    <source>
        <dbReference type="Proteomes" id="UP000257109"/>
    </source>
</evidence>
<comment type="caution">
    <text evidence="1">The sequence shown here is derived from an EMBL/GenBank/DDBJ whole genome shotgun (WGS) entry which is preliminary data.</text>
</comment>
<protein>
    <submittedName>
        <fullName evidence="1">Uncharacterized protein</fullName>
    </submittedName>
</protein>
<feature type="non-terminal residue" evidence="1">
    <location>
        <position position="139"/>
    </location>
</feature>